<reference evidence="9" key="1">
    <citation type="journal article" date="2019" name="Int. J. Syst. Evol. Microbiol.">
        <title>The Global Catalogue of Microorganisms (GCM) 10K type strain sequencing project: providing services to taxonomists for standard genome sequencing and annotation.</title>
        <authorList>
            <consortium name="The Broad Institute Genomics Platform"/>
            <consortium name="The Broad Institute Genome Sequencing Center for Infectious Disease"/>
            <person name="Wu L."/>
            <person name="Ma J."/>
        </authorList>
    </citation>
    <scope>NUCLEOTIDE SEQUENCE [LARGE SCALE GENOMIC DNA]</scope>
    <source>
        <strain evidence="9">CCUG 57263</strain>
    </source>
</reference>
<dbReference type="InterPro" id="IPR023058">
    <property type="entry name" value="PPIase_PpiC_CS"/>
</dbReference>
<feature type="domain" description="PpiC" evidence="7">
    <location>
        <begin position="165"/>
        <end position="262"/>
    </location>
</feature>
<dbReference type="SUPFAM" id="SSF109998">
    <property type="entry name" value="Triger factor/SurA peptide-binding domain-like"/>
    <property type="match status" value="1"/>
</dbReference>
<evidence type="ECO:0000256" key="2">
    <source>
        <dbReference type="ARBA" id="ARBA00013194"/>
    </source>
</evidence>
<dbReference type="InterPro" id="IPR046357">
    <property type="entry name" value="PPIase_dom_sf"/>
</dbReference>
<dbReference type="GO" id="GO:0003755">
    <property type="term" value="F:peptidyl-prolyl cis-trans isomerase activity"/>
    <property type="evidence" value="ECO:0007669"/>
    <property type="project" value="UniProtKB-EC"/>
</dbReference>
<dbReference type="RefSeq" id="WP_144936809.1">
    <property type="nucleotide sequence ID" value="NZ_JBHTIU010000033.1"/>
</dbReference>
<proteinExistence type="predicted"/>
<evidence type="ECO:0000256" key="5">
    <source>
        <dbReference type="ARBA" id="ARBA00023235"/>
    </source>
</evidence>
<evidence type="ECO:0000313" key="9">
    <source>
        <dbReference type="Proteomes" id="UP001597120"/>
    </source>
</evidence>
<dbReference type="Pfam" id="PF00639">
    <property type="entry name" value="Rotamase"/>
    <property type="match status" value="1"/>
</dbReference>
<comment type="caution">
    <text evidence="8">The sequence shown here is derived from an EMBL/GenBank/DDBJ whole genome shotgun (WGS) entry which is preliminary data.</text>
</comment>
<dbReference type="InterPro" id="IPR050245">
    <property type="entry name" value="PrsA_foldase"/>
</dbReference>
<name>A0ABW3DBL7_9BACL</name>
<evidence type="ECO:0000259" key="7">
    <source>
        <dbReference type="PROSITE" id="PS50198"/>
    </source>
</evidence>
<evidence type="ECO:0000313" key="8">
    <source>
        <dbReference type="EMBL" id="MFD0869644.1"/>
    </source>
</evidence>
<evidence type="ECO:0000256" key="6">
    <source>
        <dbReference type="PROSITE-ProRule" id="PRU00278"/>
    </source>
</evidence>
<dbReference type="Gene3D" id="1.10.4030.10">
    <property type="entry name" value="Porin chaperone SurA, peptide-binding domain"/>
    <property type="match status" value="1"/>
</dbReference>
<dbReference type="EMBL" id="JBHTIU010000033">
    <property type="protein sequence ID" value="MFD0869644.1"/>
    <property type="molecule type" value="Genomic_DNA"/>
</dbReference>
<dbReference type="Proteomes" id="UP001597120">
    <property type="component" value="Unassembled WGS sequence"/>
</dbReference>
<protein>
    <recommendedName>
        <fullName evidence="2">peptidylprolyl isomerase</fullName>
        <ecNumber evidence="2">5.2.1.8</ecNumber>
    </recommendedName>
</protein>
<dbReference type="SUPFAM" id="SSF54534">
    <property type="entry name" value="FKBP-like"/>
    <property type="match status" value="1"/>
</dbReference>
<dbReference type="PANTHER" id="PTHR47245">
    <property type="entry name" value="PEPTIDYLPROLYL ISOMERASE"/>
    <property type="match status" value="1"/>
</dbReference>
<keyword evidence="3" id="KW-0732">Signal</keyword>
<dbReference type="PANTHER" id="PTHR47245:SF1">
    <property type="entry name" value="FOLDASE PROTEIN PRSA"/>
    <property type="match status" value="1"/>
</dbReference>
<dbReference type="Pfam" id="PF13624">
    <property type="entry name" value="SurA_N_3"/>
    <property type="match status" value="1"/>
</dbReference>
<sequence length="312" mass="34775">MRNTKWLVGLNVLLAAAVILLSALLLLRNSSVSPSDNGALPPKDDKIVGRVGDQDILLSVLEDKLLQKYGAELLNQMLDRTAIQLEADEMGLAVSEEEITHELSRMSQGYESMDAYYRSMKEQLGLTREELRDDVYYKLLLEKLATSNVKVTDKEIEDYIQAHKDEFRDTVHLRISQVISASLEQANKVYELASGGSDFARLAAERSLDTMSASDGGDLGWIEDNDPFVDESILQAARSMEIGEISRPIPLDGGYAVIKLTNRKVDSIGTKEQIHEMVKKRLSLQKAPPLKEVVATIRKKREAVILDTSLQS</sequence>
<keyword evidence="9" id="KW-1185">Reference proteome</keyword>
<evidence type="ECO:0000256" key="1">
    <source>
        <dbReference type="ARBA" id="ARBA00000971"/>
    </source>
</evidence>
<dbReference type="PROSITE" id="PS50198">
    <property type="entry name" value="PPIC_PPIASE_2"/>
    <property type="match status" value="1"/>
</dbReference>
<dbReference type="EC" id="5.2.1.8" evidence="2"/>
<dbReference type="PROSITE" id="PS01096">
    <property type="entry name" value="PPIC_PPIASE_1"/>
    <property type="match status" value="1"/>
</dbReference>
<accession>A0ABW3DBL7</accession>
<keyword evidence="4 6" id="KW-0697">Rotamase</keyword>
<evidence type="ECO:0000256" key="4">
    <source>
        <dbReference type="ARBA" id="ARBA00023110"/>
    </source>
</evidence>
<gene>
    <name evidence="8" type="ORF">ACFQ03_10820</name>
</gene>
<dbReference type="Gene3D" id="3.10.50.40">
    <property type="match status" value="1"/>
</dbReference>
<organism evidence="8 9">
    <name type="scientific">Paenibacillus residui</name>
    <dbReference type="NCBI Taxonomy" id="629724"/>
    <lineage>
        <taxon>Bacteria</taxon>
        <taxon>Bacillati</taxon>
        <taxon>Bacillota</taxon>
        <taxon>Bacilli</taxon>
        <taxon>Bacillales</taxon>
        <taxon>Paenibacillaceae</taxon>
        <taxon>Paenibacillus</taxon>
    </lineage>
</organism>
<dbReference type="InterPro" id="IPR027304">
    <property type="entry name" value="Trigger_fact/SurA_dom_sf"/>
</dbReference>
<comment type="catalytic activity">
    <reaction evidence="1">
        <text>[protein]-peptidylproline (omega=180) = [protein]-peptidylproline (omega=0)</text>
        <dbReference type="Rhea" id="RHEA:16237"/>
        <dbReference type="Rhea" id="RHEA-COMP:10747"/>
        <dbReference type="Rhea" id="RHEA-COMP:10748"/>
        <dbReference type="ChEBI" id="CHEBI:83833"/>
        <dbReference type="ChEBI" id="CHEBI:83834"/>
        <dbReference type="EC" id="5.2.1.8"/>
    </reaction>
</comment>
<dbReference type="InterPro" id="IPR000297">
    <property type="entry name" value="PPIase_PpiC"/>
</dbReference>
<evidence type="ECO:0000256" key="3">
    <source>
        <dbReference type="ARBA" id="ARBA00022729"/>
    </source>
</evidence>
<keyword evidence="5 6" id="KW-0413">Isomerase</keyword>